<feature type="domain" description="Core-binding (CB)" evidence="7">
    <location>
        <begin position="71"/>
        <end position="148"/>
    </location>
</feature>
<dbReference type="PROSITE" id="PS51898">
    <property type="entry name" value="TYR_RECOMBINASE"/>
    <property type="match status" value="1"/>
</dbReference>
<dbReference type="RefSeq" id="WP_203585103.1">
    <property type="nucleotide sequence ID" value="NZ_JACOPV010000010.1"/>
</dbReference>
<comment type="caution">
    <text evidence="8">The sequence shown here is derived from an EMBL/GenBank/DDBJ whole genome shotgun (WGS) entry which is preliminary data.</text>
</comment>
<evidence type="ECO:0000256" key="5">
    <source>
        <dbReference type="SAM" id="MobiDB-lite"/>
    </source>
</evidence>
<dbReference type="Proteomes" id="UP000745663">
    <property type="component" value="Unassembled WGS sequence"/>
</dbReference>
<evidence type="ECO:0000256" key="1">
    <source>
        <dbReference type="ARBA" id="ARBA00022908"/>
    </source>
</evidence>
<evidence type="ECO:0000313" key="8">
    <source>
        <dbReference type="EMBL" id="MBM5459267.1"/>
    </source>
</evidence>
<dbReference type="InterPro" id="IPR011010">
    <property type="entry name" value="DNA_brk_join_enz"/>
</dbReference>
<dbReference type="InterPro" id="IPR044068">
    <property type="entry name" value="CB"/>
</dbReference>
<dbReference type="InterPro" id="IPR002104">
    <property type="entry name" value="Integrase_catalytic"/>
</dbReference>
<dbReference type="InterPro" id="IPR010998">
    <property type="entry name" value="Integrase_recombinase_N"/>
</dbReference>
<dbReference type="Gene3D" id="3.30.160.60">
    <property type="entry name" value="Classic Zinc Finger"/>
    <property type="match status" value="1"/>
</dbReference>
<feature type="region of interest" description="Disordered" evidence="5">
    <location>
        <begin position="1"/>
        <end position="25"/>
    </location>
</feature>
<dbReference type="SUPFAM" id="SSF56349">
    <property type="entry name" value="DNA breaking-rejoining enzymes"/>
    <property type="match status" value="1"/>
</dbReference>
<dbReference type="Pfam" id="PF00589">
    <property type="entry name" value="Phage_integrase"/>
    <property type="match status" value="1"/>
</dbReference>
<dbReference type="EMBL" id="JACOPV010000010">
    <property type="protein sequence ID" value="MBM5459267.1"/>
    <property type="molecule type" value="Genomic_DNA"/>
</dbReference>
<dbReference type="InterPro" id="IPR013762">
    <property type="entry name" value="Integrase-like_cat_sf"/>
</dbReference>
<keyword evidence="9" id="KW-1185">Reference proteome</keyword>
<evidence type="ECO:0000256" key="3">
    <source>
        <dbReference type="ARBA" id="ARBA00023172"/>
    </source>
</evidence>
<evidence type="ECO:0000259" key="7">
    <source>
        <dbReference type="PROSITE" id="PS51900"/>
    </source>
</evidence>
<sequence length="353" mass="40164">MRPRKNENRDLPPGMYRRIRSSKSKKNPKKEWISYIYLDKSGKPIPLGTDLNLARLKWAELEAKEKPRDLLQMKSVFDRYERDIIPKKAPRTQKDNLAELRQLRPFFDGAPIDAITPSLVAQYRDARSAPVRANREIALLSHIYNIAREWGLSTKENPCQGVRKNKEKPRDFYANDSVWKAVYAKAVDELKVAMDLAYLTGQRPADVLVMRKDDIEDNALGVTQKKTHKKLRIMLEVDGAVSGLGVLIGEILKRNEAHTSPYLILTDGGLRVTASMLRRRWDDAREEAVKEATASGDQVLAGRISQFQFRDIRPKAASEITDVEHASLLLGHTKGDITERVYRRIGALAKPTK</sequence>
<protein>
    <submittedName>
        <fullName evidence="8">Tyrosine-type recombinase/integrase</fullName>
    </submittedName>
</protein>
<keyword evidence="1" id="KW-0229">DNA integration</keyword>
<feature type="domain" description="Tyr recombinase" evidence="6">
    <location>
        <begin position="168"/>
        <end position="353"/>
    </location>
</feature>
<feature type="compositionally biased region" description="Basic and acidic residues" evidence="5">
    <location>
        <begin position="1"/>
        <end position="10"/>
    </location>
</feature>
<reference evidence="8 9" key="1">
    <citation type="submission" date="2020-08" db="EMBL/GenBank/DDBJ databases">
        <title>Description of novel Pseudomonas species.</title>
        <authorList>
            <person name="Duman M."/>
            <person name="Mulet M."/>
            <person name="Altun S."/>
            <person name="Saticioglu I.B."/>
            <person name="Lalucat J."/>
            <person name="Garcia-Valdes E."/>
        </authorList>
    </citation>
    <scope>NUCLEOTIDE SEQUENCE [LARGE SCALE GENOMIC DNA]</scope>
    <source>
        <strain evidence="8 9">P66</strain>
    </source>
</reference>
<evidence type="ECO:0000313" key="9">
    <source>
        <dbReference type="Proteomes" id="UP000745663"/>
    </source>
</evidence>
<evidence type="ECO:0000256" key="4">
    <source>
        <dbReference type="PROSITE-ProRule" id="PRU01248"/>
    </source>
</evidence>
<organism evidence="8 9">
    <name type="scientific">Pseudomonas arcuscaelestis</name>
    <dbReference type="NCBI Taxonomy" id="2710591"/>
    <lineage>
        <taxon>Bacteria</taxon>
        <taxon>Pseudomonadati</taxon>
        <taxon>Pseudomonadota</taxon>
        <taxon>Gammaproteobacteria</taxon>
        <taxon>Pseudomonadales</taxon>
        <taxon>Pseudomonadaceae</taxon>
        <taxon>Pseudomonas</taxon>
    </lineage>
</organism>
<evidence type="ECO:0000259" key="6">
    <source>
        <dbReference type="PROSITE" id="PS51898"/>
    </source>
</evidence>
<accession>A0ABS2C062</accession>
<proteinExistence type="predicted"/>
<keyword evidence="3" id="KW-0233">DNA recombination</keyword>
<keyword evidence="2 4" id="KW-0238">DNA-binding</keyword>
<gene>
    <name evidence="8" type="ORF">H8F21_17005</name>
</gene>
<dbReference type="Gene3D" id="1.10.150.130">
    <property type="match status" value="1"/>
</dbReference>
<name>A0ABS2C062_9PSED</name>
<dbReference type="Gene3D" id="1.10.443.10">
    <property type="entry name" value="Intergrase catalytic core"/>
    <property type="match status" value="1"/>
</dbReference>
<evidence type="ECO:0000256" key="2">
    <source>
        <dbReference type="ARBA" id="ARBA00023125"/>
    </source>
</evidence>
<dbReference type="PROSITE" id="PS51900">
    <property type="entry name" value="CB"/>
    <property type="match status" value="1"/>
</dbReference>